<comment type="subcellular location">
    <subcellularLocation>
        <location evidence="1">Cell membrane</location>
        <topology evidence="1">Multi-pass membrane protein</topology>
    </subcellularLocation>
</comment>
<proteinExistence type="inferred from homology"/>
<dbReference type="Proteomes" id="UP000614200">
    <property type="component" value="Unassembled WGS sequence"/>
</dbReference>
<dbReference type="InterPro" id="IPR024528">
    <property type="entry name" value="ThrE_2"/>
</dbReference>
<keyword evidence="4 8" id="KW-0812">Transmembrane</keyword>
<evidence type="ECO:0000256" key="1">
    <source>
        <dbReference type="ARBA" id="ARBA00004651"/>
    </source>
</evidence>
<dbReference type="InterPro" id="IPR050539">
    <property type="entry name" value="ThrE_Dicarb/AminoAcid_Exp"/>
</dbReference>
<feature type="transmembrane region" description="Helical" evidence="8">
    <location>
        <begin position="6"/>
        <end position="23"/>
    </location>
</feature>
<evidence type="ECO:0000256" key="2">
    <source>
        <dbReference type="ARBA" id="ARBA00022475"/>
    </source>
</evidence>
<dbReference type="RefSeq" id="WP_194699902.1">
    <property type="nucleotide sequence ID" value="NZ_JADKNH010000001.1"/>
</dbReference>
<evidence type="ECO:0000256" key="5">
    <source>
        <dbReference type="ARBA" id="ARBA00022989"/>
    </source>
</evidence>
<reference evidence="10 11" key="1">
    <citation type="submission" date="2020-11" db="EMBL/GenBank/DDBJ databases">
        <title>Fusibacter basophilias sp. nov.</title>
        <authorList>
            <person name="Qiu D."/>
        </authorList>
    </citation>
    <scope>NUCLEOTIDE SEQUENCE [LARGE SCALE GENOMIC DNA]</scope>
    <source>
        <strain evidence="10 11">Q10-2</strain>
    </source>
</reference>
<keyword evidence="5 8" id="KW-1133">Transmembrane helix</keyword>
<feature type="transmembrane region" description="Helical" evidence="8">
    <location>
        <begin position="52"/>
        <end position="73"/>
    </location>
</feature>
<dbReference type="PANTHER" id="PTHR34390:SF1">
    <property type="entry name" value="SUCCINATE TRANSPORTER SUBUNIT YJJB-RELATED"/>
    <property type="match status" value="1"/>
</dbReference>
<keyword evidence="2" id="KW-1003">Cell membrane</keyword>
<accession>A0ABR9ZMH2</accession>
<feature type="transmembrane region" description="Helical" evidence="8">
    <location>
        <begin position="85"/>
        <end position="103"/>
    </location>
</feature>
<feature type="transmembrane region" description="Helical" evidence="8">
    <location>
        <begin position="115"/>
        <end position="138"/>
    </location>
</feature>
<keyword evidence="6 8" id="KW-0472">Membrane</keyword>
<dbReference type="Pfam" id="PF12821">
    <property type="entry name" value="ThrE_2"/>
    <property type="match status" value="1"/>
</dbReference>
<evidence type="ECO:0000256" key="3">
    <source>
        <dbReference type="ARBA" id="ARBA00022519"/>
    </source>
</evidence>
<sequence>MYIITQGIYALFSVIGFSIIFNLPRKLIPYAGVTGMIGWMVYVTLQGQTSNFILPAVVGSVAVGLIGEILAAITRHPSTMFTIPGIIPFVPGYGIYYTMLYIVQKDFDQAMTTGAQSLFVAISIACGVLLATSLMRFIRPSMDKWLEKIR</sequence>
<keyword evidence="11" id="KW-1185">Reference proteome</keyword>
<dbReference type="EMBL" id="JADKNH010000001">
    <property type="protein sequence ID" value="MBF4691655.1"/>
    <property type="molecule type" value="Genomic_DNA"/>
</dbReference>
<name>A0ABR9ZMH2_9FIRM</name>
<comment type="similarity">
    <text evidence="7">Belongs to the ThrE exporter (TC 2.A.79) family.</text>
</comment>
<feature type="domain" description="Threonine/Serine exporter ThrE" evidence="9">
    <location>
        <begin position="7"/>
        <end position="133"/>
    </location>
</feature>
<evidence type="ECO:0000256" key="6">
    <source>
        <dbReference type="ARBA" id="ARBA00023136"/>
    </source>
</evidence>
<comment type="caution">
    <text evidence="10">The sequence shown here is derived from an EMBL/GenBank/DDBJ whole genome shotgun (WGS) entry which is preliminary data.</text>
</comment>
<feature type="transmembrane region" description="Helical" evidence="8">
    <location>
        <begin position="30"/>
        <end position="46"/>
    </location>
</feature>
<dbReference type="PANTHER" id="PTHR34390">
    <property type="entry name" value="UPF0442 PROTEIN YJJB-RELATED"/>
    <property type="match status" value="1"/>
</dbReference>
<gene>
    <name evidence="10" type="ORF">ISU02_00920</name>
</gene>
<evidence type="ECO:0000313" key="10">
    <source>
        <dbReference type="EMBL" id="MBF4691655.1"/>
    </source>
</evidence>
<evidence type="ECO:0000256" key="4">
    <source>
        <dbReference type="ARBA" id="ARBA00022692"/>
    </source>
</evidence>
<evidence type="ECO:0000256" key="7">
    <source>
        <dbReference type="ARBA" id="ARBA00034125"/>
    </source>
</evidence>
<protein>
    <submittedName>
        <fullName evidence="10">Threonine/serine exporter family protein</fullName>
    </submittedName>
</protein>
<keyword evidence="3" id="KW-0997">Cell inner membrane</keyword>
<organism evidence="10 11">
    <name type="scientific">Fusibacter ferrireducens</name>
    <dbReference type="NCBI Taxonomy" id="2785058"/>
    <lineage>
        <taxon>Bacteria</taxon>
        <taxon>Bacillati</taxon>
        <taxon>Bacillota</taxon>
        <taxon>Clostridia</taxon>
        <taxon>Eubacteriales</taxon>
        <taxon>Eubacteriales Family XII. Incertae Sedis</taxon>
        <taxon>Fusibacter</taxon>
    </lineage>
</organism>
<evidence type="ECO:0000259" key="9">
    <source>
        <dbReference type="Pfam" id="PF12821"/>
    </source>
</evidence>
<evidence type="ECO:0000256" key="8">
    <source>
        <dbReference type="SAM" id="Phobius"/>
    </source>
</evidence>
<evidence type="ECO:0000313" key="11">
    <source>
        <dbReference type="Proteomes" id="UP000614200"/>
    </source>
</evidence>